<comment type="caution">
    <text evidence="5">The sequence shown here is derived from an EMBL/GenBank/DDBJ whole genome shotgun (WGS) entry which is preliminary data.</text>
</comment>
<keyword evidence="3" id="KW-0812">Transmembrane</keyword>
<dbReference type="InterPro" id="IPR013491">
    <property type="entry name" value="Tape_meas_N"/>
</dbReference>
<feature type="domain" description="Tape measure protein N-terminal" evidence="4">
    <location>
        <begin position="69"/>
        <end position="257"/>
    </location>
</feature>
<gene>
    <name evidence="5" type="ORF">P3W55_13520</name>
</gene>
<accession>A0AAW6P5A6</accession>
<feature type="region of interest" description="Disordered" evidence="2">
    <location>
        <begin position="536"/>
        <end position="580"/>
    </location>
</feature>
<evidence type="ECO:0000256" key="1">
    <source>
        <dbReference type="SAM" id="Coils"/>
    </source>
</evidence>
<reference evidence="5" key="1">
    <citation type="submission" date="2023-03" db="EMBL/GenBank/DDBJ databases">
        <title>Draft assemblies of triclosan tolerant bacteria isolated from returned activated sludge.</title>
        <authorList>
            <person name="Van Hamelsveld S."/>
        </authorList>
    </citation>
    <scope>NUCLEOTIDE SEQUENCE</scope>
    <source>
        <strain evidence="5">GW210015_S63</strain>
    </source>
</reference>
<keyword evidence="3" id="KW-1133">Transmembrane helix</keyword>
<dbReference type="Proteomes" id="UP001220662">
    <property type="component" value="Unassembled WGS sequence"/>
</dbReference>
<keyword evidence="3" id="KW-0472">Membrane</keyword>
<evidence type="ECO:0000313" key="5">
    <source>
        <dbReference type="EMBL" id="MDF3842730.1"/>
    </source>
</evidence>
<dbReference type="Pfam" id="PF20155">
    <property type="entry name" value="TMP_3"/>
    <property type="match status" value="1"/>
</dbReference>
<protein>
    <submittedName>
        <fullName evidence="5">Tape measure protein</fullName>
    </submittedName>
</protein>
<name>A0AAW6P5A6_9PSED</name>
<evidence type="ECO:0000256" key="3">
    <source>
        <dbReference type="SAM" id="Phobius"/>
    </source>
</evidence>
<dbReference type="NCBIfam" id="TIGR02675">
    <property type="entry name" value="tape_meas_nterm"/>
    <property type="match status" value="1"/>
</dbReference>
<keyword evidence="1" id="KW-0175">Coiled coil</keyword>
<feature type="transmembrane region" description="Helical" evidence="3">
    <location>
        <begin position="412"/>
        <end position="434"/>
    </location>
</feature>
<evidence type="ECO:0000313" key="6">
    <source>
        <dbReference type="Proteomes" id="UP001220662"/>
    </source>
</evidence>
<proteinExistence type="predicted"/>
<evidence type="ECO:0000256" key="2">
    <source>
        <dbReference type="SAM" id="MobiDB-lite"/>
    </source>
</evidence>
<feature type="compositionally biased region" description="Basic and acidic residues" evidence="2">
    <location>
        <begin position="560"/>
        <end position="575"/>
    </location>
</feature>
<feature type="transmembrane region" description="Helical" evidence="3">
    <location>
        <begin position="291"/>
        <end position="312"/>
    </location>
</feature>
<dbReference type="RefSeq" id="WP_276214690.1">
    <property type="nucleotide sequence ID" value="NZ_JARJLR010000233.1"/>
</dbReference>
<dbReference type="EMBL" id="JARJLR010000233">
    <property type="protein sequence ID" value="MDF3842730.1"/>
    <property type="molecule type" value="Genomic_DNA"/>
</dbReference>
<evidence type="ECO:0000259" key="4">
    <source>
        <dbReference type="Pfam" id="PF20155"/>
    </source>
</evidence>
<feature type="coiled-coil region" evidence="1">
    <location>
        <begin position="655"/>
        <end position="685"/>
    </location>
</feature>
<dbReference type="AlphaFoldDB" id="A0AAW6P5A6"/>
<organism evidence="5 6">
    <name type="scientific">Pseudomonas citronellolis</name>
    <dbReference type="NCBI Taxonomy" id="53408"/>
    <lineage>
        <taxon>Bacteria</taxon>
        <taxon>Pseudomonadati</taxon>
        <taxon>Pseudomonadota</taxon>
        <taxon>Gammaproteobacteria</taxon>
        <taxon>Pseudomonadales</taxon>
        <taxon>Pseudomonadaceae</taxon>
        <taxon>Pseudomonas</taxon>
    </lineage>
</organism>
<sequence>MSEKVGSIYYTVEAKTEALLDAEKDVSKSMEKMSSEMNKADKSADNLNTGLSKLAKAIGAVIAASALRDMASMVQKYQEMADRVRLATSSTQEFNTVQARLLQTANGTYRSLQEAQELYIRTADSLRSLGYTTAQAMDVQDSLSYAFVTNATSADRAGAAIDAFSKSINTGKVAADQWETISSAVPTVINQIAAASGKSAAQVRALGAAGKLTATDLSEGLRKALDENAKAAAGMTNNLVDAGVRTKTALTQVLVSIEDQTGALDTLTNGIIAAADAVLNFGLDAQKMESFLQAAAVAGAALASVIAGRLIMGLKDSAAALYASTIGAAAKAKADLAAAQAATVLAAEELVQARAAAEASVGLSTHAAAAQRLAVAETQATAATAALTVAQRAVAGAASVAGVAMAGLRSTLAFLGGPAGLILLAATALVTFGMNAKTASTEIDGLDKAVKDLTKSQAALQNLKIDEALTTLTENAENARRSVELMGNLMKTVDPGSDRYQRLNKVLIEQQAAYEANSQKIRTYMQRQQELQKVINGQPASGGKSTETPTLTNPTPPDESAAKKAAAEAKKRANEIRQGTLENEKAIGDLSQALAQAGLKAQDLAEAQAVMKLNEYATPEQIAQVKALAAALYQAEQAKANKQLLGQVDPIAGENQAYQTELESLKKLNDAKLLEEERYQELRTQAEQDHDDRLKQLEEERFRRQSAGNELIMATLDDIQQAGTNAMVGLITGANNGKEAMQQLAGSMLNQVVGALVKVGIEQAKNFIMGQSMQATATAQGVAQAGALAGAYAPAAAAASVASFGGAATAGLAAMAAAIPTMLGLFGGRQYGGGVQANGLYRINENGAPEVFNAANGRQYMLPNSRGEVVSNRDAAAGSSPAVNVSVNLHEDASRAGQVTKSVGPDGEVQIDAWVANLLSDGKTSKAISQAFGLKRRGT</sequence>